<name>A0A6J5MP25_9CAUD</name>
<evidence type="ECO:0000313" key="2">
    <source>
        <dbReference type="EMBL" id="CAB4158188.1"/>
    </source>
</evidence>
<dbReference type="EMBL" id="LR796666">
    <property type="protein sequence ID" value="CAB4158188.1"/>
    <property type="molecule type" value="Genomic_DNA"/>
</dbReference>
<reference evidence="1" key="1">
    <citation type="submission" date="2020-04" db="EMBL/GenBank/DDBJ databases">
        <authorList>
            <person name="Chiriac C."/>
            <person name="Salcher M."/>
            <person name="Ghai R."/>
            <person name="Kavagutti S V."/>
        </authorList>
    </citation>
    <scope>NUCLEOTIDE SEQUENCE</scope>
</reference>
<protein>
    <submittedName>
        <fullName evidence="1">Uncharacterized protein</fullName>
    </submittedName>
</protein>
<gene>
    <name evidence="1" type="ORF">UFOVP429_111</name>
    <name evidence="2" type="ORF">UFOVP696_56</name>
</gene>
<evidence type="ECO:0000313" key="1">
    <source>
        <dbReference type="EMBL" id="CAB4148122.1"/>
    </source>
</evidence>
<dbReference type="EMBL" id="LR796484">
    <property type="protein sequence ID" value="CAB4148122.1"/>
    <property type="molecule type" value="Genomic_DNA"/>
</dbReference>
<accession>A0A6J5MP25</accession>
<organism evidence="1">
    <name type="scientific">uncultured Caudovirales phage</name>
    <dbReference type="NCBI Taxonomy" id="2100421"/>
    <lineage>
        <taxon>Viruses</taxon>
        <taxon>Duplodnaviria</taxon>
        <taxon>Heunggongvirae</taxon>
        <taxon>Uroviricota</taxon>
        <taxon>Caudoviricetes</taxon>
        <taxon>Peduoviridae</taxon>
        <taxon>Maltschvirus</taxon>
        <taxon>Maltschvirus maltsch</taxon>
    </lineage>
</organism>
<proteinExistence type="predicted"/>
<sequence>MDIESVKQTLNQYLALKAESDLLAARTVELKKRLTENVELLGETDDRGHIVLEVDGVKLTKQRKVSKNLDMDIAEEVLKERNVYDKCLKMVPVLQEDEILACVYTGELTEADIDTMFPSKVSYAFLVKEL</sequence>